<evidence type="ECO:0000313" key="3">
    <source>
        <dbReference type="Proteomes" id="UP000178485"/>
    </source>
</evidence>
<dbReference type="EMBL" id="LT608328">
    <property type="protein sequence ID" value="SCM55564.1"/>
    <property type="molecule type" value="Genomic_DNA"/>
</dbReference>
<keyword evidence="1" id="KW-0732">Signal</keyword>
<protein>
    <submittedName>
        <fullName evidence="2">Uncharacterized protein</fullName>
    </submittedName>
</protein>
<feature type="signal peptide" evidence="1">
    <location>
        <begin position="1"/>
        <end position="21"/>
    </location>
</feature>
<keyword evidence="3" id="KW-1185">Reference proteome</keyword>
<reference evidence="2 3" key="1">
    <citation type="submission" date="2016-08" db="EMBL/GenBank/DDBJ databases">
        <authorList>
            <person name="Seilhamer J.J."/>
        </authorList>
    </citation>
    <scope>NUCLEOTIDE SEQUENCE [LARGE SCALE GENOMIC DNA]</scope>
    <source>
        <strain evidence="2">ING2-E5A</strain>
    </source>
</reference>
<dbReference type="STRING" id="1642646.ING2E5A_0454"/>
<dbReference type="RefSeq" id="WP_071136000.1">
    <property type="nucleotide sequence ID" value="NZ_DUQN01000067.1"/>
</dbReference>
<dbReference type="AlphaFoldDB" id="A0A1G4G434"/>
<organism evidence="2 3">
    <name type="scientific">Petrimonas mucosa</name>
    <dbReference type="NCBI Taxonomy" id="1642646"/>
    <lineage>
        <taxon>Bacteria</taxon>
        <taxon>Pseudomonadati</taxon>
        <taxon>Bacteroidota</taxon>
        <taxon>Bacteroidia</taxon>
        <taxon>Bacteroidales</taxon>
        <taxon>Dysgonomonadaceae</taxon>
        <taxon>Petrimonas</taxon>
    </lineage>
</organism>
<proteinExistence type="predicted"/>
<dbReference type="PROSITE" id="PS51257">
    <property type="entry name" value="PROKAR_LIPOPROTEIN"/>
    <property type="match status" value="1"/>
</dbReference>
<accession>A0A1G4G434</accession>
<sequence length="649" mass="72499">MKTRFIAILILGMLLTTSCIESVKSPETASSDFKMILRLWPEHHNDTVLRNELLQAMQAYPNTFEEVWFCAEFETLSMEAHRKSAEAMAVAAEKMREIGVTPSIQGITLGHGDNFESGSEELIPTAWGTIIDASGAVTRSGHCPRQPGFHEYLKEVYALYAQMCQPAVVWLDDDLRVTNHWPARQLCFCDTCIRHFNEEYGGHWSRTSLVEALEANAEGGAVREQWIAFSQESLASVARTISRSVHAVSPRTRMGLQHANFHRELLEGRDWNPIFRAMEEETGLTPASRPGNGFYNDHAPRGMVVKGYDMARQIRRLDPDISEIAAEIEGYRHYASGKSPHGLCVESMFYLSMGVTQLSYAIICSASEPMEWYAGNYFRKLQQWRPFYEEYARFNRGTEPGGLDPHIGPKQVLREKLPGEAPFGWITTGANDQVLPLSFLGLPFSPDGNRPSALLMDAEAVRGLTDSEIGDLFRHRGILLDAPAWEVARERGVDTLLAEIPLPEGLTQATCFHSPQGGRTAVIPSFDADLPNAKRLNLLHIADWVSFNRLPVIMETPAQAVVVPRIAESGKLRSVTLLNCSISEQEETCLRLRGCDAAGKQVFVWKKAGEPDLVIQPQYEGNDVILRIPLLEGWHVGWIAIDEKEPAGI</sequence>
<dbReference type="KEGG" id="pmuc:ING2E5A_0454"/>
<dbReference type="Proteomes" id="UP000178485">
    <property type="component" value="Chromosome i"/>
</dbReference>
<feature type="chain" id="PRO_5009603772" evidence="1">
    <location>
        <begin position="22"/>
        <end position="649"/>
    </location>
</feature>
<name>A0A1G4G434_9BACT</name>
<evidence type="ECO:0000313" key="2">
    <source>
        <dbReference type="EMBL" id="SCM55564.1"/>
    </source>
</evidence>
<evidence type="ECO:0000256" key="1">
    <source>
        <dbReference type="SAM" id="SignalP"/>
    </source>
</evidence>
<gene>
    <name evidence="2" type="ORF">ING2E5A_0454</name>
</gene>